<organism evidence="1">
    <name type="scientific">Arundo donax</name>
    <name type="common">Giant reed</name>
    <name type="synonym">Donax arundinaceus</name>
    <dbReference type="NCBI Taxonomy" id="35708"/>
    <lineage>
        <taxon>Eukaryota</taxon>
        <taxon>Viridiplantae</taxon>
        <taxon>Streptophyta</taxon>
        <taxon>Embryophyta</taxon>
        <taxon>Tracheophyta</taxon>
        <taxon>Spermatophyta</taxon>
        <taxon>Magnoliopsida</taxon>
        <taxon>Liliopsida</taxon>
        <taxon>Poales</taxon>
        <taxon>Poaceae</taxon>
        <taxon>PACMAD clade</taxon>
        <taxon>Arundinoideae</taxon>
        <taxon>Arundineae</taxon>
        <taxon>Arundo</taxon>
    </lineage>
</organism>
<accession>A0A0A9GYB5</accession>
<sequence length="32" mass="3586">MIMFFPLTVVLPPSIKSTDTSEGEKNFPNPFT</sequence>
<proteinExistence type="predicted"/>
<name>A0A0A9GYB5_ARUDO</name>
<reference evidence="1" key="2">
    <citation type="journal article" date="2015" name="Data Brief">
        <title>Shoot transcriptome of the giant reed, Arundo donax.</title>
        <authorList>
            <person name="Barrero R.A."/>
            <person name="Guerrero F.D."/>
            <person name="Moolhuijzen P."/>
            <person name="Goolsby J.A."/>
            <person name="Tidwell J."/>
            <person name="Bellgard S.E."/>
            <person name="Bellgard M.I."/>
        </authorList>
    </citation>
    <scope>NUCLEOTIDE SEQUENCE</scope>
    <source>
        <tissue evidence="1">Shoot tissue taken approximately 20 cm above the soil surface</tissue>
    </source>
</reference>
<dbReference type="AlphaFoldDB" id="A0A0A9GYB5"/>
<evidence type="ECO:0000313" key="1">
    <source>
        <dbReference type="EMBL" id="JAE29995.1"/>
    </source>
</evidence>
<reference evidence="1" key="1">
    <citation type="submission" date="2014-09" db="EMBL/GenBank/DDBJ databases">
        <authorList>
            <person name="Magalhaes I.L.F."/>
            <person name="Oliveira U."/>
            <person name="Santos F.R."/>
            <person name="Vidigal T.H.D.A."/>
            <person name="Brescovit A.D."/>
            <person name="Santos A.J."/>
        </authorList>
    </citation>
    <scope>NUCLEOTIDE SEQUENCE</scope>
    <source>
        <tissue evidence="1">Shoot tissue taken approximately 20 cm above the soil surface</tissue>
    </source>
</reference>
<protein>
    <submittedName>
        <fullName evidence="1">Uncharacterized protein</fullName>
    </submittedName>
</protein>
<dbReference type="EMBL" id="GBRH01167901">
    <property type="protein sequence ID" value="JAE29995.1"/>
    <property type="molecule type" value="Transcribed_RNA"/>
</dbReference>